<sequence>MSAKKDTCHIPEHLEIKRLPVTFAILLLCASSCLAKPYHRPPGYYAPAPVGHDGRVVDTPEVAQAKAAHLAAFSKIAARPVAHYPGADHYTAAGAAPAAAYGPYSNPGYFSSRIQHGAYPYRGPPAPLAHDGRVLDTPEVAQAKAAHFAAFSQAASRAYDAPQASNQNAYHHQQSAEDYDSGVYHANNDDDDGSGSAEGYYDGQASAPYQGPPAPLAQDGRVIDTPEVAQAKAAHLAALQRASSHQAAYTAPRPYYADY</sequence>
<dbReference type="GeneID" id="103318155"/>
<accession>A0A7M7HDE6</accession>
<feature type="signal peptide" evidence="2">
    <location>
        <begin position="1"/>
        <end position="35"/>
    </location>
</feature>
<evidence type="ECO:0000313" key="3">
    <source>
        <dbReference type="EnsemblMetazoa" id="XP_008217968"/>
    </source>
</evidence>
<evidence type="ECO:0000313" key="4">
    <source>
        <dbReference type="Proteomes" id="UP000002358"/>
    </source>
</evidence>
<dbReference type="Proteomes" id="UP000002358">
    <property type="component" value="Chromosome 1"/>
</dbReference>
<dbReference type="RefSeq" id="XP_008217968.2">
    <property type="nucleotide sequence ID" value="XM_008219746.3"/>
</dbReference>
<dbReference type="InParanoid" id="A0A7M7HDE6"/>
<dbReference type="FunCoup" id="A0A7M7HDE6">
    <property type="interactions" value="38"/>
</dbReference>
<feature type="compositionally biased region" description="Polar residues" evidence="1">
    <location>
        <begin position="163"/>
        <end position="173"/>
    </location>
</feature>
<dbReference type="OrthoDB" id="8117569at2759"/>
<feature type="chain" id="PRO_5029679489" evidence="2">
    <location>
        <begin position="36"/>
        <end position="259"/>
    </location>
</feature>
<dbReference type="EnsemblMetazoa" id="XM_008219746">
    <property type="protein sequence ID" value="XP_008217968"/>
    <property type="gene ID" value="LOC103318155"/>
</dbReference>
<reference evidence="3" key="1">
    <citation type="submission" date="2021-01" db="UniProtKB">
        <authorList>
            <consortium name="EnsemblMetazoa"/>
        </authorList>
    </citation>
    <scope>IDENTIFICATION</scope>
</reference>
<organism evidence="3 4">
    <name type="scientific">Nasonia vitripennis</name>
    <name type="common">Parasitic wasp</name>
    <dbReference type="NCBI Taxonomy" id="7425"/>
    <lineage>
        <taxon>Eukaryota</taxon>
        <taxon>Metazoa</taxon>
        <taxon>Ecdysozoa</taxon>
        <taxon>Arthropoda</taxon>
        <taxon>Hexapoda</taxon>
        <taxon>Insecta</taxon>
        <taxon>Pterygota</taxon>
        <taxon>Neoptera</taxon>
        <taxon>Endopterygota</taxon>
        <taxon>Hymenoptera</taxon>
        <taxon>Apocrita</taxon>
        <taxon>Proctotrupomorpha</taxon>
        <taxon>Chalcidoidea</taxon>
        <taxon>Pteromalidae</taxon>
        <taxon>Pteromalinae</taxon>
        <taxon>Nasonia</taxon>
    </lineage>
</organism>
<keyword evidence="2" id="KW-0732">Signal</keyword>
<keyword evidence="4" id="KW-1185">Reference proteome</keyword>
<proteinExistence type="predicted"/>
<feature type="region of interest" description="Disordered" evidence="1">
    <location>
        <begin position="160"/>
        <end position="214"/>
    </location>
</feature>
<evidence type="ECO:0000256" key="1">
    <source>
        <dbReference type="SAM" id="MobiDB-lite"/>
    </source>
</evidence>
<dbReference type="KEGG" id="nvi:103318155"/>
<evidence type="ECO:0000256" key="2">
    <source>
        <dbReference type="SAM" id="SignalP"/>
    </source>
</evidence>
<name>A0A7M7HDE6_NASVI</name>
<dbReference type="AlphaFoldDB" id="A0A7M7HDE6"/>
<protein>
    <submittedName>
        <fullName evidence="3">Uncharacterized protein</fullName>
    </submittedName>
</protein>